<keyword evidence="2" id="KW-1185">Reference proteome</keyword>
<name>A0ACA9RSK8_9GLOM</name>
<dbReference type="EMBL" id="CAJVQC010067605">
    <property type="protein sequence ID" value="CAG8807369.1"/>
    <property type="molecule type" value="Genomic_DNA"/>
</dbReference>
<gene>
    <name evidence="1" type="ORF">RPERSI_LOCUS22376</name>
</gene>
<accession>A0ACA9RSK8</accession>
<protein>
    <submittedName>
        <fullName evidence="1">26042_t:CDS:1</fullName>
    </submittedName>
</protein>
<feature type="non-terminal residue" evidence="1">
    <location>
        <position position="129"/>
    </location>
</feature>
<comment type="caution">
    <text evidence="1">The sequence shown here is derived from an EMBL/GenBank/DDBJ whole genome shotgun (WGS) entry which is preliminary data.</text>
</comment>
<evidence type="ECO:0000313" key="1">
    <source>
        <dbReference type="EMBL" id="CAG8807369.1"/>
    </source>
</evidence>
<dbReference type="Proteomes" id="UP000789920">
    <property type="component" value="Unassembled WGS sequence"/>
</dbReference>
<reference evidence="1" key="1">
    <citation type="submission" date="2021-06" db="EMBL/GenBank/DDBJ databases">
        <authorList>
            <person name="Kallberg Y."/>
            <person name="Tangrot J."/>
            <person name="Rosling A."/>
        </authorList>
    </citation>
    <scope>NUCLEOTIDE SEQUENCE</scope>
    <source>
        <strain evidence="1">MA461A</strain>
    </source>
</reference>
<evidence type="ECO:0000313" key="2">
    <source>
        <dbReference type="Proteomes" id="UP000789920"/>
    </source>
</evidence>
<proteinExistence type="predicted"/>
<sequence>LYTGEGLYTSKRLYTNEEVGNYDDIGDYKEVGNNISELSSEKEMVSTSSNYSELSINRYRRYSNKTKKEKGKATLKAAPVTKNIFDLIYHWKQKKTRISKHHNKTNLSHSVGSNNEQILPEHQKADIPD</sequence>
<organism evidence="1 2">
    <name type="scientific">Racocetra persica</name>
    <dbReference type="NCBI Taxonomy" id="160502"/>
    <lineage>
        <taxon>Eukaryota</taxon>
        <taxon>Fungi</taxon>
        <taxon>Fungi incertae sedis</taxon>
        <taxon>Mucoromycota</taxon>
        <taxon>Glomeromycotina</taxon>
        <taxon>Glomeromycetes</taxon>
        <taxon>Diversisporales</taxon>
        <taxon>Gigasporaceae</taxon>
        <taxon>Racocetra</taxon>
    </lineage>
</organism>
<feature type="non-terminal residue" evidence="1">
    <location>
        <position position="1"/>
    </location>
</feature>